<dbReference type="Pfam" id="PF02515">
    <property type="entry name" value="CoA_transf_3"/>
    <property type="match status" value="1"/>
</dbReference>
<dbReference type="PANTHER" id="PTHR48207">
    <property type="entry name" value="SUCCINATE--HYDROXYMETHYLGLUTARATE COA-TRANSFERASE"/>
    <property type="match status" value="1"/>
</dbReference>
<dbReference type="PANTHER" id="PTHR48207:SF4">
    <property type="entry name" value="BLL6097 PROTEIN"/>
    <property type="match status" value="1"/>
</dbReference>
<dbReference type="InterPro" id="IPR003673">
    <property type="entry name" value="CoA-Trfase_fam_III"/>
</dbReference>
<evidence type="ECO:0000313" key="3">
    <source>
        <dbReference type="Proteomes" id="UP000540412"/>
    </source>
</evidence>
<comment type="caution">
    <text evidence="2">The sequence shown here is derived from an EMBL/GenBank/DDBJ whole genome shotgun (WGS) entry which is preliminary data.</text>
</comment>
<dbReference type="RefSeq" id="WP_040752838.1">
    <property type="nucleotide sequence ID" value="NZ_JACHIT010000002.1"/>
</dbReference>
<dbReference type="InterPro" id="IPR023606">
    <property type="entry name" value="CoA-Trfase_III_dom_1_sf"/>
</dbReference>
<dbReference type="Gene3D" id="3.30.1540.10">
    <property type="entry name" value="formyl-coa transferase, domain 3"/>
    <property type="match status" value="1"/>
</dbReference>
<dbReference type="Proteomes" id="UP000540412">
    <property type="component" value="Unassembled WGS sequence"/>
</dbReference>
<evidence type="ECO:0000313" key="2">
    <source>
        <dbReference type="EMBL" id="MBB5915573.1"/>
    </source>
</evidence>
<gene>
    <name evidence="2" type="ORF">BJY24_004485</name>
</gene>
<keyword evidence="1 2" id="KW-0808">Transferase</keyword>
<name>A0A7W9UJL5_9NOCA</name>
<dbReference type="Gene3D" id="3.40.50.10540">
    <property type="entry name" value="Crotonobetainyl-coa:carnitine coa-transferase, domain 1"/>
    <property type="match status" value="1"/>
</dbReference>
<evidence type="ECO:0000256" key="1">
    <source>
        <dbReference type="ARBA" id="ARBA00022679"/>
    </source>
</evidence>
<sequence>MEYSGPLSGIRVIDLTAMVMGPYCTQIMADMGAEVIKIEPPAGDNTRYISVGPERGMAGVFVNVNRGKRSVVLDLRSEDGKAALRDLIAHGDVFIHSMRAAAIARLGFGYEEVAALNPAIVYTNCYGYGRRGRDADLTAYDDTIQAECGLPFVQEQLTGAAGYVGTIMADKVAGLTALYATTMALFHRERTGEGQEVEVAMFETMAAFMLVEHANGAMFRPPLGSAAYPRAVAPNRRPYRTADGYISALVYNDKQWTAFVAAVQPDWAGTEFATLEQRAARIDTVYALLAETFAERTTDEWLELLRGLDIPCAPVRSLDELFDNPHLLDSGFFETVDSDYGPVRFPGPPAWFSRTPGHVAGPAPRLGADTEEVVRRFRPSAGTNGRVR</sequence>
<reference evidence="2 3" key="1">
    <citation type="submission" date="2020-08" db="EMBL/GenBank/DDBJ databases">
        <title>Sequencing the genomes of 1000 actinobacteria strains.</title>
        <authorList>
            <person name="Klenk H.-P."/>
        </authorList>
    </citation>
    <scope>NUCLEOTIDE SEQUENCE [LARGE SCALE GENOMIC DNA]</scope>
    <source>
        <strain evidence="2 3">DSM 43582</strain>
    </source>
</reference>
<dbReference type="InterPro" id="IPR044855">
    <property type="entry name" value="CoA-Trfase_III_dom3_sf"/>
</dbReference>
<dbReference type="EMBL" id="JACHIT010000002">
    <property type="protein sequence ID" value="MBB5915573.1"/>
    <property type="molecule type" value="Genomic_DNA"/>
</dbReference>
<dbReference type="GO" id="GO:0008410">
    <property type="term" value="F:CoA-transferase activity"/>
    <property type="evidence" value="ECO:0007669"/>
    <property type="project" value="TreeGrafter"/>
</dbReference>
<organism evidence="2 3">
    <name type="scientific">Nocardia transvalensis</name>
    <dbReference type="NCBI Taxonomy" id="37333"/>
    <lineage>
        <taxon>Bacteria</taxon>
        <taxon>Bacillati</taxon>
        <taxon>Actinomycetota</taxon>
        <taxon>Actinomycetes</taxon>
        <taxon>Mycobacteriales</taxon>
        <taxon>Nocardiaceae</taxon>
        <taxon>Nocardia</taxon>
    </lineage>
</organism>
<dbReference type="InterPro" id="IPR050483">
    <property type="entry name" value="CoA-transferase_III_domain"/>
</dbReference>
<keyword evidence="3" id="KW-1185">Reference proteome</keyword>
<accession>A0A7W9UJL5</accession>
<dbReference type="AlphaFoldDB" id="A0A7W9UJL5"/>
<protein>
    <submittedName>
        <fullName evidence="2">Crotonobetainyl-CoA:carnitine CoA-transferase CaiB-like acyl-CoA transferase</fullName>
    </submittedName>
</protein>
<dbReference type="SUPFAM" id="SSF89796">
    <property type="entry name" value="CoA-transferase family III (CaiB/BaiF)"/>
    <property type="match status" value="1"/>
</dbReference>
<proteinExistence type="predicted"/>